<protein>
    <submittedName>
        <fullName evidence="2">Uncharacterized protein</fullName>
    </submittedName>
</protein>
<feature type="compositionally biased region" description="Pro residues" evidence="1">
    <location>
        <begin position="95"/>
        <end position="109"/>
    </location>
</feature>
<evidence type="ECO:0000313" key="3">
    <source>
        <dbReference type="Proteomes" id="UP000434957"/>
    </source>
</evidence>
<evidence type="ECO:0000313" key="2">
    <source>
        <dbReference type="EMBL" id="KAE9345304.1"/>
    </source>
</evidence>
<gene>
    <name evidence="2" type="ORF">PR003_g8016</name>
</gene>
<name>A0A6A4FK90_9STRA</name>
<feature type="region of interest" description="Disordered" evidence="1">
    <location>
        <begin position="88"/>
        <end position="143"/>
    </location>
</feature>
<dbReference type="AlphaFoldDB" id="A0A6A4FK90"/>
<organism evidence="2 3">
    <name type="scientific">Phytophthora rubi</name>
    <dbReference type="NCBI Taxonomy" id="129364"/>
    <lineage>
        <taxon>Eukaryota</taxon>
        <taxon>Sar</taxon>
        <taxon>Stramenopiles</taxon>
        <taxon>Oomycota</taxon>
        <taxon>Peronosporomycetes</taxon>
        <taxon>Peronosporales</taxon>
        <taxon>Peronosporaceae</taxon>
        <taxon>Phytophthora</taxon>
    </lineage>
</organism>
<keyword evidence="3" id="KW-1185">Reference proteome</keyword>
<sequence>MVALRARAQDAEVRLEKLQEVRLDLDCLRDRVWTLPERVGDDVDRLRYRCSQGEENDESVRQVLERHLDWIRVLYDRVGRLEAQEAHRVSARAPAPAPVPAPAPAPAPLPSEELVRMMASAFQQYSATQPAPLDHQPPSGDRA</sequence>
<evidence type="ECO:0000256" key="1">
    <source>
        <dbReference type="SAM" id="MobiDB-lite"/>
    </source>
</evidence>
<reference evidence="2 3" key="1">
    <citation type="submission" date="2018-08" db="EMBL/GenBank/DDBJ databases">
        <title>Genomic investigation of the strawberry pathogen Phytophthora fragariae indicates pathogenicity is determined by transcriptional variation in three key races.</title>
        <authorList>
            <person name="Adams T.M."/>
            <person name="Armitage A.D."/>
            <person name="Sobczyk M.K."/>
            <person name="Bates H.J."/>
            <person name="Dunwell J.M."/>
            <person name="Nellist C.F."/>
            <person name="Harrison R.J."/>
        </authorList>
    </citation>
    <scope>NUCLEOTIDE SEQUENCE [LARGE SCALE GENOMIC DNA]</scope>
    <source>
        <strain evidence="2 3">SCRP333</strain>
    </source>
</reference>
<comment type="caution">
    <text evidence="2">The sequence shown here is derived from an EMBL/GenBank/DDBJ whole genome shotgun (WGS) entry which is preliminary data.</text>
</comment>
<dbReference type="Proteomes" id="UP000434957">
    <property type="component" value="Unassembled WGS sequence"/>
</dbReference>
<dbReference type="EMBL" id="QXFT01000389">
    <property type="protein sequence ID" value="KAE9345304.1"/>
    <property type="molecule type" value="Genomic_DNA"/>
</dbReference>
<accession>A0A6A4FK90</accession>
<proteinExistence type="predicted"/>